<feature type="domain" description="BAH" evidence="11">
    <location>
        <begin position="355"/>
        <end position="490"/>
    </location>
</feature>
<dbReference type="GO" id="GO:0006368">
    <property type="term" value="P:transcription elongation by RNA polymerase II"/>
    <property type="evidence" value="ECO:0007669"/>
    <property type="project" value="TreeGrafter"/>
</dbReference>
<comment type="caution">
    <text evidence="12">The sequence shown here is derived from an EMBL/GenBank/DDBJ whole genome shotgun (WGS) entry which is preliminary data.</text>
</comment>
<feature type="domain" description="Bromo" evidence="10">
    <location>
        <begin position="26"/>
        <end position="96"/>
    </location>
</feature>
<evidence type="ECO:0000256" key="6">
    <source>
        <dbReference type="ARBA" id="ARBA00023163"/>
    </source>
</evidence>
<keyword evidence="4" id="KW-0805">Transcription regulation</keyword>
<dbReference type="PROSITE" id="PS50014">
    <property type="entry name" value="BROMODOMAIN_2"/>
    <property type="match status" value="1"/>
</dbReference>
<dbReference type="PANTHER" id="PTHR16062">
    <property type="entry name" value="SWI/SNF-RELATED"/>
    <property type="match status" value="1"/>
</dbReference>
<feature type="compositionally biased region" description="Gly residues" evidence="9">
    <location>
        <begin position="598"/>
        <end position="611"/>
    </location>
</feature>
<evidence type="ECO:0000256" key="2">
    <source>
        <dbReference type="ARBA" id="ARBA00022737"/>
    </source>
</evidence>
<feature type="compositionally biased region" description="Acidic residues" evidence="9">
    <location>
        <begin position="191"/>
        <end position="205"/>
    </location>
</feature>
<keyword evidence="2" id="KW-0677">Repeat</keyword>
<feature type="compositionally biased region" description="Pro residues" evidence="9">
    <location>
        <begin position="173"/>
        <end position="187"/>
    </location>
</feature>
<keyword evidence="6" id="KW-0804">Transcription</keyword>
<name>A0AAD7FL25_MYCRO</name>
<dbReference type="GO" id="GO:0003682">
    <property type="term" value="F:chromatin binding"/>
    <property type="evidence" value="ECO:0007669"/>
    <property type="project" value="InterPro"/>
</dbReference>
<dbReference type="Proteomes" id="UP001221757">
    <property type="component" value="Unassembled WGS sequence"/>
</dbReference>
<dbReference type="Gene3D" id="2.30.30.490">
    <property type="match status" value="1"/>
</dbReference>
<dbReference type="InterPro" id="IPR037382">
    <property type="entry name" value="Rsc/polybromo"/>
</dbReference>
<evidence type="ECO:0000256" key="5">
    <source>
        <dbReference type="ARBA" id="ARBA00023117"/>
    </source>
</evidence>
<comment type="subcellular location">
    <subcellularLocation>
        <location evidence="1">Nucleus</location>
    </subcellularLocation>
</comment>
<dbReference type="SUPFAM" id="SSF47370">
    <property type="entry name" value="Bromodomain"/>
    <property type="match status" value="1"/>
</dbReference>
<dbReference type="InterPro" id="IPR043151">
    <property type="entry name" value="BAH_sf"/>
</dbReference>
<evidence type="ECO:0000256" key="9">
    <source>
        <dbReference type="SAM" id="MobiDB-lite"/>
    </source>
</evidence>
<protein>
    <submittedName>
        <fullName evidence="12">Uncharacterized protein</fullName>
    </submittedName>
</protein>
<sequence length="666" mass="72415">MAVTPAQKKAIDEVLNALTSATGPPRKRQLAGMFLELVDRNDWPEYYEVIPEPRCLNNIHTMLEKNRYKDALDAYTDLSLVFLNALFYNEPDSQIAIDAQTLKDLLESEWKSKALPTPRDSLPPSSAQKVHDPTPKQTPQPPPPPAAKPIPPPAPLPALAIPSTSTFVYSNPSPAPISPVEAPPPPVYLESESESEPEDLTDDAYDAPGAPTDTQIVRQLERGLPRYAPLLGEDGGWMADVKHERHLEIVQAIKAYRDPAGVKLSTALDASRSRSKTFYTSSRPFDADVARMFECGRRYYLERGGGVAGVGGEDASRTHSRLRSPVLPLAQPLVVPPPLPAPGARTLESVAHKGFVLRPGDYVHVSPATEDAMKAGGRGGRPIVGRVVGCWRDDGDADAGGVSVQWYLPADEISHLMSTTRRTGAIEGEVVQTDKKTHHPLADVLEKVACQHVSSAPRGRPRAPVWYPGWPLYVCGYRYDAVRVGTEGAADAEDKLDLFERPLRLGAQQRRQGVVVDRSVVSAAGVAVTAIEKLPSETKRHFERDPTTGEVLWFPGPPMHVARAPPPRHRLEYLHFLARKYHPQPELEPKPVPMNGHPNGGTGAANGGIGAGEDDPMAGDGSVVAEKDVEMGGSEPPTKRRKLAVEERYVSASERIREVLSAVGDA</sequence>
<dbReference type="Gene3D" id="1.20.920.10">
    <property type="entry name" value="Bromodomain-like"/>
    <property type="match status" value="1"/>
</dbReference>
<evidence type="ECO:0000313" key="13">
    <source>
        <dbReference type="Proteomes" id="UP001221757"/>
    </source>
</evidence>
<dbReference type="CDD" id="cd04369">
    <property type="entry name" value="Bromodomain"/>
    <property type="match status" value="1"/>
</dbReference>
<dbReference type="InterPro" id="IPR036427">
    <property type="entry name" value="Bromodomain-like_sf"/>
</dbReference>
<dbReference type="InterPro" id="IPR001487">
    <property type="entry name" value="Bromodomain"/>
</dbReference>
<evidence type="ECO:0000256" key="4">
    <source>
        <dbReference type="ARBA" id="ARBA00023015"/>
    </source>
</evidence>
<accession>A0AAD7FL25</accession>
<evidence type="ECO:0000259" key="11">
    <source>
        <dbReference type="PROSITE" id="PS51038"/>
    </source>
</evidence>
<proteinExistence type="predicted"/>
<keyword evidence="13" id="KW-1185">Reference proteome</keyword>
<dbReference type="SMART" id="SM00297">
    <property type="entry name" value="BROMO"/>
    <property type="match status" value="1"/>
</dbReference>
<feature type="region of interest" description="Disordered" evidence="9">
    <location>
        <begin position="171"/>
        <end position="211"/>
    </location>
</feature>
<feature type="region of interest" description="Disordered" evidence="9">
    <location>
        <begin position="114"/>
        <end position="157"/>
    </location>
</feature>
<evidence type="ECO:0000256" key="7">
    <source>
        <dbReference type="ARBA" id="ARBA00023242"/>
    </source>
</evidence>
<feature type="compositionally biased region" description="Pro residues" evidence="9">
    <location>
        <begin position="136"/>
        <end position="156"/>
    </location>
</feature>
<gene>
    <name evidence="12" type="ORF">B0H17DRAFT_1111441</name>
</gene>
<feature type="region of interest" description="Disordered" evidence="9">
    <location>
        <begin position="584"/>
        <end position="622"/>
    </location>
</feature>
<keyword evidence="7" id="KW-0539">Nucleus</keyword>
<dbReference type="PANTHER" id="PTHR16062:SF13">
    <property type="entry name" value="CHROMATIN STRUCTURE-REMODELING COMPLEX SUBUNIT RSC4"/>
    <property type="match status" value="1"/>
</dbReference>
<dbReference type="EMBL" id="JARKIE010000604">
    <property type="protein sequence ID" value="KAJ7625199.1"/>
    <property type="molecule type" value="Genomic_DNA"/>
</dbReference>
<dbReference type="Pfam" id="PF00439">
    <property type="entry name" value="Bromodomain"/>
    <property type="match status" value="1"/>
</dbReference>
<dbReference type="PROSITE" id="PS51038">
    <property type="entry name" value="BAH"/>
    <property type="match status" value="1"/>
</dbReference>
<keyword evidence="5 8" id="KW-0103">Bromodomain</keyword>
<reference evidence="12" key="1">
    <citation type="submission" date="2023-03" db="EMBL/GenBank/DDBJ databases">
        <title>Massive genome expansion in bonnet fungi (Mycena s.s.) driven by repeated elements and novel gene families across ecological guilds.</title>
        <authorList>
            <consortium name="Lawrence Berkeley National Laboratory"/>
            <person name="Harder C.B."/>
            <person name="Miyauchi S."/>
            <person name="Viragh M."/>
            <person name="Kuo A."/>
            <person name="Thoen E."/>
            <person name="Andreopoulos B."/>
            <person name="Lu D."/>
            <person name="Skrede I."/>
            <person name="Drula E."/>
            <person name="Henrissat B."/>
            <person name="Morin E."/>
            <person name="Kohler A."/>
            <person name="Barry K."/>
            <person name="LaButti K."/>
            <person name="Morin E."/>
            <person name="Salamov A."/>
            <person name="Lipzen A."/>
            <person name="Mereny Z."/>
            <person name="Hegedus B."/>
            <person name="Baldrian P."/>
            <person name="Stursova M."/>
            <person name="Weitz H."/>
            <person name="Taylor A."/>
            <person name="Grigoriev I.V."/>
            <person name="Nagy L.G."/>
            <person name="Martin F."/>
            <person name="Kauserud H."/>
        </authorList>
    </citation>
    <scope>NUCLEOTIDE SEQUENCE</scope>
    <source>
        <strain evidence="12">CBHHK067</strain>
    </source>
</reference>
<organism evidence="12 13">
    <name type="scientific">Mycena rosella</name>
    <name type="common">Pink bonnet</name>
    <name type="synonym">Agaricus rosellus</name>
    <dbReference type="NCBI Taxonomy" id="1033263"/>
    <lineage>
        <taxon>Eukaryota</taxon>
        <taxon>Fungi</taxon>
        <taxon>Dikarya</taxon>
        <taxon>Basidiomycota</taxon>
        <taxon>Agaricomycotina</taxon>
        <taxon>Agaricomycetes</taxon>
        <taxon>Agaricomycetidae</taxon>
        <taxon>Agaricales</taxon>
        <taxon>Marasmiineae</taxon>
        <taxon>Mycenaceae</taxon>
        <taxon>Mycena</taxon>
    </lineage>
</organism>
<evidence type="ECO:0000256" key="1">
    <source>
        <dbReference type="ARBA" id="ARBA00004123"/>
    </source>
</evidence>
<dbReference type="AlphaFoldDB" id="A0AAD7FL25"/>
<evidence type="ECO:0000256" key="3">
    <source>
        <dbReference type="ARBA" id="ARBA00022853"/>
    </source>
</evidence>
<evidence type="ECO:0000313" key="12">
    <source>
        <dbReference type="EMBL" id="KAJ7625199.1"/>
    </source>
</evidence>
<dbReference type="PRINTS" id="PR00503">
    <property type="entry name" value="BROMODOMAIN"/>
</dbReference>
<dbReference type="GO" id="GO:0016586">
    <property type="term" value="C:RSC-type complex"/>
    <property type="evidence" value="ECO:0007669"/>
    <property type="project" value="InterPro"/>
</dbReference>
<evidence type="ECO:0000256" key="8">
    <source>
        <dbReference type="PROSITE-ProRule" id="PRU00035"/>
    </source>
</evidence>
<evidence type="ECO:0000259" key="10">
    <source>
        <dbReference type="PROSITE" id="PS50014"/>
    </source>
</evidence>
<keyword evidence="3" id="KW-0156">Chromatin regulator</keyword>
<dbReference type="InterPro" id="IPR001025">
    <property type="entry name" value="BAH_dom"/>
</dbReference>
<dbReference type="GO" id="GO:0006338">
    <property type="term" value="P:chromatin remodeling"/>
    <property type="evidence" value="ECO:0007669"/>
    <property type="project" value="InterPro"/>
</dbReference>